<dbReference type="Pfam" id="PF00005">
    <property type="entry name" value="ABC_tran"/>
    <property type="match status" value="1"/>
</dbReference>
<evidence type="ECO:0000256" key="4">
    <source>
        <dbReference type="ARBA" id="ARBA00022448"/>
    </source>
</evidence>
<dbReference type="PANTHER" id="PTHR42734:SF5">
    <property type="entry name" value="IRON TRANSPORT SYSTEM ATP-BINDING PROTEIN HI_0361-RELATED"/>
    <property type="match status" value="1"/>
</dbReference>
<proteinExistence type="inferred from homology"/>
<dbReference type="InterPro" id="IPR050153">
    <property type="entry name" value="Metal_Ion_Import_ABC"/>
</dbReference>
<dbReference type="InterPro" id="IPR003593">
    <property type="entry name" value="AAA+_ATPase"/>
</dbReference>
<evidence type="ECO:0000256" key="6">
    <source>
        <dbReference type="ARBA" id="ARBA00022741"/>
    </source>
</evidence>
<name>W7BWK6_9LIST</name>
<keyword evidence="6" id="KW-0547">Nucleotide-binding</keyword>
<keyword evidence="7 13" id="KW-0067">ATP-binding</keyword>
<dbReference type="PATRIC" id="fig|1265820.5.peg.1314"/>
<evidence type="ECO:0000313" key="13">
    <source>
        <dbReference type="EMBL" id="EUJ31159.1"/>
    </source>
</evidence>
<evidence type="ECO:0000256" key="11">
    <source>
        <dbReference type="SAM" id="Phobius"/>
    </source>
</evidence>
<evidence type="ECO:0000256" key="10">
    <source>
        <dbReference type="RuleBase" id="RU003943"/>
    </source>
</evidence>
<dbReference type="FunFam" id="3.40.50.300:FF:000134">
    <property type="entry name" value="Iron-enterobactin ABC transporter ATP-binding protein"/>
    <property type="match status" value="1"/>
</dbReference>
<evidence type="ECO:0000256" key="7">
    <source>
        <dbReference type="ARBA" id="ARBA00022840"/>
    </source>
</evidence>
<dbReference type="PANTHER" id="PTHR42734">
    <property type="entry name" value="METAL TRANSPORT SYSTEM ATP-BINDING PROTEIN TM_0124-RELATED"/>
    <property type="match status" value="1"/>
</dbReference>
<dbReference type="CDD" id="cd03235">
    <property type="entry name" value="ABC_Metallic_Cations"/>
    <property type="match status" value="1"/>
</dbReference>
<organism evidence="13 14">
    <name type="scientific">Listeria cornellensis FSL F6-0969</name>
    <dbReference type="NCBI Taxonomy" id="1265820"/>
    <lineage>
        <taxon>Bacteria</taxon>
        <taxon>Bacillati</taxon>
        <taxon>Bacillota</taxon>
        <taxon>Bacilli</taxon>
        <taxon>Bacillales</taxon>
        <taxon>Listeriaceae</taxon>
        <taxon>Listeria</taxon>
    </lineage>
</organism>
<dbReference type="InterPro" id="IPR037294">
    <property type="entry name" value="ABC_BtuC-like"/>
</dbReference>
<keyword evidence="14" id="KW-1185">Reference proteome</keyword>
<dbReference type="InterPro" id="IPR001626">
    <property type="entry name" value="ABC_TroCD"/>
</dbReference>
<evidence type="ECO:0000256" key="9">
    <source>
        <dbReference type="ARBA" id="ARBA00023136"/>
    </source>
</evidence>
<evidence type="ECO:0000256" key="8">
    <source>
        <dbReference type="ARBA" id="ARBA00022989"/>
    </source>
</evidence>
<accession>W7BWK6</accession>
<comment type="caution">
    <text evidence="13">The sequence shown here is derived from an EMBL/GenBank/DDBJ whole genome shotgun (WGS) entry which is preliminary data.</text>
</comment>
<keyword evidence="9 11" id="KW-0472">Membrane</keyword>
<evidence type="ECO:0000256" key="3">
    <source>
        <dbReference type="ARBA" id="ARBA00008034"/>
    </source>
</evidence>
<evidence type="ECO:0000256" key="5">
    <source>
        <dbReference type="ARBA" id="ARBA00022692"/>
    </source>
</evidence>
<dbReference type="InterPro" id="IPR003439">
    <property type="entry name" value="ABC_transporter-like_ATP-bd"/>
</dbReference>
<keyword evidence="4 10" id="KW-0813">Transport</keyword>
<feature type="transmembrane region" description="Helical" evidence="11">
    <location>
        <begin position="256"/>
        <end position="276"/>
    </location>
</feature>
<evidence type="ECO:0000256" key="1">
    <source>
        <dbReference type="ARBA" id="ARBA00004141"/>
    </source>
</evidence>
<dbReference type="GO" id="GO:0055085">
    <property type="term" value="P:transmembrane transport"/>
    <property type="evidence" value="ECO:0007669"/>
    <property type="project" value="InterPro"/>
</dbReference>
<dbReference type="PROSITE" id="PS00211">
    <property type="entry name" value="ABC_TRANSPORTER_1"/>
    <property type="match status" value="1"/>
</dbReference>
<dbReference type="GO" id="GO:0043190">
    <property type="term" value="C:ATP-binding cassette (ABC) transporter complex"/>
    <property type="evidence" value="ECO:0007669"/>
    <property type="project" value="InterPro"/>
</dbReference>
<dbReference type="Pfam" id="PF00950">
    <property type="entry name" value="ABC-3"/>
    <property type="match status" value="1"/>
</dbReference>
<dbReference type="InterPro" id="IPR017871">
    <property type="entry name" value="ABC_transporter-like_CS"/>
</dbReference>
<dbReference type="SUPFAM" id="SSF52540">
    <property type="entry name" value="P-loop containing nucleoside triphosphate hydrolases"/>
    <property type="match status" value="1"/>
</dbReference>
<keyword evidence="8 11" id="KW-1133">Transmembrane helix</keyword>
<gene>
    <name evidence="13" type="ORF">PCORN_06705</name>
</gene>
<dbReference type="InterPro" id="IPR027417">
    <property type="entry name" value="P-loop_NTPase"/>
</dbReference>
<evidence type="ECO:0000313" key="14">
    <source>
        <dbReference type="Proteomes" id="UP000019254"/>
    </source>
</evidence>
<dbReference type="Proteomes" id="UP000019254">
    <property type="component" value="Unassembled WGS sequence"/>
</dbReference>
<evidence type="ECO:0000259" key="12">
    <source>
        <dbReference type="PROSITE" id="PS50893"/>
    </source>
</evidence>
<evidence type="ECO:0000256" key="2">
    <source>
        <dbReference type="ARBA" id="ARBA00005417"/>
    </source>
</evidence>
<protein>
    <submittedName>
        <fullName evidence="13">Manganese ABC transporter ATP-binding protein</fullName>
    </submittedName>
</protein>
<comment type="subcellular location">
    <subcellularLocation>
        <location evidence="10">Cell membrane</location>
        <topology evidence="10">Multi-pass membrane protein</topology>
    </subcellularLocation>
    <subcellularLocation>
        <location evidence="1">Membrane</location>
        <topology evidence="1">Multi-pass membrane protein</topology>
    </subcellularLocation>
</comment>
<comment type="similarity">
    <text evidence="2">Belongs to the ABC transporter superfamily.</text>
</comment>
<comment type="similarity">
    <text evidence="3 10">Belongs to the ABC-3 integral membrane protein family.</text>
</comment>
<keyword evidence="5 10" id="KW-0812">Transmembrane</keyword>
<dbReference type="GO" id="GO:0005524">
    <property type="term" value="F:ATP binding"/>
    <property type="evidence" value="ECO:0007669"/>
    <property type="project" value="UniProtKB-KW"/>
</dbReference>
<dbReference type="Gene3D" id="3.40.50.300">
    <property type="entry name" value="P-loop containing nucleotide triphosphate hydrolases"/>
    <property type="match status" value="1"/>
</dbReference>
<dbReference type="SUPFAM" id="SSF81345">
    <property type="entry name" value="ABC transporter involved in vitamin B12 uptake, BtuC"/>
    <property type="match status" value="1"/>
</dbReference>
<dbReference type="GO" id="GO:0016887">
    <property type="term" value="F:ATP hydrolysis activity"/>
    <property type="evidence" value="ECO:0007669"/>
    <property type="project" value="InterPro"/>
</dbReference>
<dbReference type="PROSITE" id="PS50893">
    <property type="entry name" value="ABC_TRANSPORTER_2"/>
    <property type="match status" value="1"/>
</dbReference>
<dbReference type="EMBL" id="AODE01000013">
    <property type="protein sequence ID" value="EUJ31159.1"/>
    <property type="molecule type" value="Genomic_DNA"/>
</dbReference>
<dbReference type="STRING" id="1265820.PCORN_06705"/>
<reference evidence="13 14" key="1">
    <citation type="journal article" date="2014" name="Int. J. Syst. Evol. Microbiol.">
        <title>Listeria floridensis sp. nov., Listeria aquatica sp. nov., Listeria cornellensis sp. nov., Listeria riparia sp. nov. and Listeria grandensis sp. nov., from agricultural and natural environments.</title>
        <authorList>
            <person name="den Bakker H.C."/>
            <person name="Warchocki S."/>
            <person name="Wright E.M."/>
            <person name="Allred A.F."/>
            <person name="Ahlstrom C."/>
            <person name="Manuel C.S."/>
            <person name="Stasiewicz M.J."/>
            <person name="Burrell A."/>
            <person name="Roof S."/>
            <person name="Strawn L."/>
            <person name="Fortes E.D."/>
            <person name="Nightingale K.K."/>
            <person name="Kephart D."/>
            <person name="Wiedmann M."/>
        </authorList>
    </citation>
    <scope>NUCLEOTIDE SEQUENCE [LARGE SCALE GENOMIC DNA]</scope>
    <source>
        <strain evidence="14">FSL F6-969</strain>
    </source>
</reference>
<sequence length="325" mass="35928">MLVENLSISYGQKRVVENISLQISPGKMTGIIGPNGAGKSTFLKGLINLIPCESGMVTWEGLPIEAIRGKIAYVPQRNTVDLTFPITVQDTVLIGTYPKLGLIKLPRKKEREIARTALKQVEMLDFAKRQIGELSGGQLQRIFIARALAQQADIFLLDEPFVGIDMTSEVLIVEVLQKLRDAGKTIIVVHHDFHKVARYFDDVILLNQKLMAHGETEATFTEANILKNIRTRIRMGRCSVMLFLEGLMHYEFLQKALLTSVIVGVVSGVIGSFIILRGMSLMGDAISHAVLPGVAISYILGINFFSGGDGFWCCCGTRNRFCESK</sequence>
<dbReference type="AlphaFoldDB" id="W7BWK6"/>
<dbReference type="SMART" id="SM00382">
    <property type="entry name" value="AAA"/>
    <property type="match status" value="1"/>
</dbReference>
<feature type="domain" description="ABC transporter" evidence="12">
    <location>
        <begin position="1"/>
        <end position="233"/>
    </location>
</feature>